<dbReference type="AlphaFoldDB" id="A0A2H1FHJ1"/>
<accession>A0A2H1FHJ1</accession>
<dbReference type="PANTHER" id="PTHR21499">
    <property type="entry name" value="ASPARTATE KINASE"/>
    <property type="match status" value="1"/>
</dbReference>
<evidence type="ECO:0000313" key="3">
    <source>
        <dbReference type="EMBL" id="SMH72240.1"/>
    </source>
</evidence>
<dbReference type="Pfam" id="PF00696">
    <property type="entry name" value="AA_kinase"/>
    <property type="match status" value="1"/>
</dbReference>
<evidence type="ECO:0000259" key="2">
    <source>
        <dbReference type="Pfam" id="PF00696"/>
    </source>
</evidence>
<dbReference type="EMBL" id="LT841358">
    <property type="protein sequence ID" value="SMH72240.1"/>
    <property type="molecule type" value="Genomic_DNA"/>
</dbReference>
<proteinExistence type="inferred from homology"/>
<keyword evidence="3" id="KW-0418">Kinase</keyword>
<dbReference type="InterPro" id="IPR042199">
    <property type="entry name" value="AsparK_Bifunc_asparK/hSer_DH"/>
</dbReference>
<dbReference type="OrthoDB" id="8904at2157"/>
<evidence type="ECO:0000256" key="1">
    <source>
        <dbReference type="ARBA" id="ARBA00010122"/>
    </source>
</evidence>
<dbReference type="Gene3D" id="3.30.2130.10">
    <property type="entry name" value="VC0802-like"/>
    <property type="match status" value="1"/>
</dbReference>
<protein>
    <submittedName>
        <fullName evidence="3">Aspartate/glutamate/uridylate kinase</fullName>
    </submittedName>
</protein>
<feature type="domain" description="Aspartate/glutamate/uridylate kinase" evidence="2">
    <location>
        <begin position="4"/>
        <end position="298"/>
    </location>
</feature>
<name>A0A2H1FHJ1_9ARCH</name>
<reference evidence="4" key="1">
    <citation type="submission" date="2017-03" db="EMBL/GenBank/DDBJ databases">
        <authorList>
            <person name="Herbold C."/>
        </authorList>
    </citation>
    <scope>NUCLEOTIDE SEQUENCE [LARGE SCALE GENOMIC DNA]</scope>
</reference>
<dbReference type="GO" id="GO:0004072">
    <property type="term" value="F:aspartate kinase activity"/>
    <property type="evidence" value="ECO:0007669"/>
    <property type="project" value="TreeGrafter"/>
</dbReference>
<keyword evidence="4" id="KW-1185">Reference proteome</keyword>
<comment type="similarity">
    <text evidence="1">Belongs to the aspartokinase family.</text>
</comment>
<sequence length="471" mass="53083">MENLVISKFGGSAVGVDGILIPTIIKRINELKKNSKVITVFSAPLTVYNEKQRSLTDIALEIGRRAERGEKPDTEILRKPYQKIVQTIDRTLQEDCNKTIDLFLEKARTVLSETLQKREFANETRARLLAYSGEILMSHVMNHVLKSSGIKSEVIPFDIWPIITDNNLESANFLASESSERMEEVEELLEKNDVLSIGGFIGKTVDGIETTYERGGSDRTAADLGILFNKKYNTRIDFEKDSAVLSADPRLVKEELESITSLSYNEARIAGMFGMKILDPIAIKEIVENGVEIPIIITDMGKPENITTIERKPSEKNGHPLKIVTGKKNCSIVRIEKDASERLFHSLDRDKRYSEFVVLSPFTKDDIEFTRILFLDGDYVKRNERYILGFDSLASITYNRGVITLIGDEMWRVQQVASKASSRIGEAGLNILNMDAQEETSRIIIVIEDSGDSIEKAIRTVHAERSKIKFV</sequence>
<dbReference type="Proteomes" id="UP000230607">
    <property type="component" value="Chromosome 1"/>
</dbReference>
<dbReference type="RefSeq" id="WP_157928048.1">
    <property type="nucleotide sequence ID" value="NZ_LT841358.1"/>
</dbReference>
<dbReference type="Gene3D" id="1.20.120.1320">
    <property type="entry name" value="Aspartokinase, catalytic domain"/>
    <property type="match status" value="1"/>
</dbReference>
<dbReference type="GO" id="GO:0009090">
    <property type="term" value="P:homoserine biosynthetic process"/>
    <property type="evidence" value="ECO:0007669"/>
    <property type="project" value="TreeGrafter"/>
</dbReference>
<dbReference type="SUPFAM" id="SSF53633">
    <property type="entry name" value="Carbamate kinase-like"/>
    <property type="match status" value="1"/>
</dbReference>
<keyword evidence="3" id="KW-0808">Transferase</keyword>
<dbReference type="PANTHER" id="PTHR21499:SF59">
    <property type="entry name" value="ASPARTOKINASE"/>
    <property type="match status" value="1"/>
</dbReference>
<dbReference type="InterPro" id="IPR001048">
    <property type="entry name" value="Asp/Glu/Uridylate_kinase"/>
</dbReference>
<dbReference type="GO" id="GO:0005829">
    <property type="term" value="C:cytosol"/>
    <property type="evidence" value="ECO:0007669"/>
    <property type="project" value="TreeGrafter"/>
</dbReference>
<gene>
    <name evidence="3" type="ORF">NCS_30080</name>
</gene>
<evidence type="ECO:0000313" key="4">
    <source>
        <dbReference type="Proteomes" id="UP000230607"/>
    </source>
</evidence>
<dbReference type="Gene3D" id="3.40.1160.10">
    <property type="entry name" value="Acetylglutamate kinase-like"/>
    <property type="match status" value="1"/>
</dbReference>
<organism evidence="3 4">
    <name type="scientific">Candidatus Nitrosotalea okcheonensis</name>
    <dbReference type="NCBI Taxonomy" id="1903276"/>
    <lineage>
        <taxon>Archaea</taxon>
        <taxon>Nitrososphaerota</taxon>
        <taxon>Nitrososphaeria</taxon>
        <taxon>Nitrosotaleales</taxon>
        <taxon>Nitrosotaleaceae</taxon>
        <taxon>Nitrosotalea</taxon>
    </lineage>
</organism>
<dbReference type="GO" id="GO:0009089">
    <property type="term" value="P:lysine biosynthetic process via diaminopimelate"/>
    <property type="evidence" value="ECO:0007669"/>
    <property type="project" value="TreeGrafter"/>
</dbReference>
<dbReference type="InterPro" id="IPR036393">
    <property type="entry name" value="AceGlu_kinase-like_sf"/>
</dbReference>